<proteinExistence type="predicted"/>
<feature type="domain" description="Glycosyltransferase RgtA/B/C/D-like" evidence="1">
    <location>
        <begin position="109"/>
        <end position="240"/>
    </location>
</feature>
<evidence type="ECO:0000313" key="2">
    <source>
        <dbReference type="EMBL" id="OGG24515.1"/>
    </source>
</evidence>
<dbReference type="Pfam" id="PF13231">
    <property type="entry name" value="PMT_2"/>
    <property type="match status" value="1"/>
</dbReference>
<dbReference type="EMBL" id="MFJV01000001">
    <property type="protein sequence ID" value="OGG24515.1"/>
    <property type="molecule type" value="Genomic_DNA"/>
</dbReference>
<comment type="caution">
    <text evidence="2">The sequence shown here is derived from an EMBL/GenBank/DDBJ whole genome shotgun (WGS) entry which is preliminary data.</text>
</comment>
<reference evidence="2 3" key="1">
    <citation type="journal article" date="2016" name="Nat. Commun.">
        <title>Thousands of microbial genomes shed light on interconnected biogeochemical processes in an aquifer system.</title>
        <authorList>
            <person name="Anantharaman K."/>
            <person name="Brown C.T."/>
            <person name="Hug L.A."/>
            <person name="Sharon I."/>
            <person name="Castelle C.J."/>
            <person name="Probst A.J."/>
            <person name="Thomas B.C."/>
            <person name="Singh A."/>
            <person name="Wilkins M.J."/>
            <person name="Karaoz U."/>
            <person name="Brodie E.L."/>
            <person name="Williams K.H."/>
            <person name="Hubbard S.S."/>
            <person name="Banfield J.F."/>
        </authorList>
    </citation>
    <scope>NUCLEOTIDE SEQUENCE [LARGE SCALE GENOMIC DNA]</scope>
</reference>
<evidence type="ECO:0000313" key="3">
    <source>
        <dbReference type="Proteomes" id="UP000178759"/>
    </source>
</evidence>
<name>A0A1F6AIJ1_9BACT</name>
<sequence>MKLKYFAIIVLLFSFFGLTLTSSVSESPVTDEPGHISTGLLYLKYGDLTFNSGSPLLANILSALPLYTMSSLTIPMDVQYFQNGYLHSFAKDFFMMNKARVDQILLLSRLPIMLAGMLLGLVIFIWTKNWYGFFPALLALGLYVGEPSFLAHAHYATTDVLFALMFTTTIFFLERYLSQKRNYYLFLFAALFALSQLVKITAIFLYPLCFLIFAMYSRKADVLEKIFEATRRVFVLAVFSLLAINSFYGFRDIGLPLSYYLARDQSIINSQYSMSLIESNLPFGQTKFAAVSKYIYYRLPLPVSYQYVKTLGWVFFRSKIPQPSFLAGRYSTTGWKLYFPVLAVLKMPLGLLLFVFASLFLALTKTKHIEKKEHAFLIIPVALSTAGLIFSRINTGYRLLLFLLPLSIIFAVRFVFKEKKFSSVMFVVMLVQLIVTVTNFPNFLGYVNLIPVRDKYKYMSDSNLDWGQDVKKLSLYLKDNKIDTIHMNLFGVMDTELYGQHYEEFGPSWIRDWIGKANGSEDCQDKGAGLYAVSANQLSGTFFQTHDCFNWLLNKGKLTNIIGSSIYIFRYD</sequence>
<dbReference type="InterPro" id="IPR038731">
    <property type="entry name" value="RgtA/B/C-like"/>
</dbReference>
<dbReference type="AlphaFoldDB" id="A0A1F6AIJ1"/>
<accession>A0A1F6AIJ1</accession>
<protein>
    <recommendedName>
        <fullName evidence="1">Glycosyltransferase RgtA/B/C/D-like domain-containing protein</fullName>
    </recommendedName>
</protein>
<organism evidence="2 3">
    <name type="scientific">Candidatus Gottesmanbacteria bacterium RIFCSPLOWO2_01_FULL_43_11b</name>
    <dbReference type="NCBI Taxonomy" id="1798392"/>
    <lineage>
        <taxon>Bacteria</taxon>
        <taxon>Candidatus Gottesmaniibacteriota</taxon>
    </lineage>
</organism>
<gene>
    <name evidence="2" type="ORF">A3A79_05010</name>
</gene>
<evidence type="ECO:0000259" key="1">
    <source>
        <dbReference type="Pfam" id="PF13231"/>
    </source>
</evidence>
<dbReference type="STRING" id="1798392.A3A79_05010"/>
<dbReference type="Proteomes" id="UP000178759">
    <property type="component" value="Unassembled WGS sequence"/>
</dbReference>